<keyword evidence="3" id="KW-1185">Reference proteome</keyword>
<name>A0A7X5V522_9SPHN</name>
<dbReference type="Proteomes" id="UP000564677">
    <property type="component" value="Unassembled WGS sequence"/>
</dbReference>
<organism evidence="2 3">
    <name type="scientific">Sphingomonas leidyi</name>
    <dbReference type="NCBI Taxonomy" id="68569"/>
    <lineage>
        <taxon>Bacteria</taxon>
        <taxon>Pseudomonadati</taxon>
        <taxon>Pseudomonadota</taxon>
        <taxon>Alphaproteobacteria</taxon>
        <taxon>Sphingomonadales</taxon>
        <taxon>Sphingomonadaceae</taxon>
        <taxon>Sphingomonas</taxon>
    </lineage>
</organism>
<feature type="chain" id="PRO_5031524226" evidence="1">
    <location>
        <begin position="23"/>
        <end position="135"/>
    </location>
</feature>
<feature type="signal peptide" evidence="1">
    <location>
        <begin position="1"/>
        <end position="22"/>
    </location>
</feature>
<proteinExistence type="predicted"/>
<evidence type="ECO:0000313" key="2">
    <source>
        <dbReference type="EMBL" id="NIJ67411.1"/>
    </source>
</evidence>
<accession>A0A7X5V522</accession>
<evidence type="ECO:0000313" key="3">
    <source>
        <dbReference type="Proteomes" id="UP000564677"/>
    </source>
</evidence>
<dbReference type="RefSeq" id="WP_167301518.1">
    <property type="nucleotide sequence ID" value="NZ_JAASQV010000007.1"/>
</dbReference>
<gene>
    <name evidence="2" type="ORF">FHR20_004395</name>
</gene>
<dbReference type="AlphaFoldDB" id="A0A7X5V522"/>
<evidence type="ECO:0000256" key="1">
    <source>
        <dbReference type="SAM" id="SignalP"/>
    </source>
</evidence>
<protein>
    <submittedName>
        <fullName evidence="2">Uncharacterized protein</fullName>
    </submittedName>
</protein>
<keyword evidence="1" id="KW-0732">Signal</keyword>
<sequence>MSYRIALAAAAAALLVPMGAQAQETLAPSELARDALPADADTARIEIARADLAGAIGTWSGVRNCGDAARVKGLMQAAFDRWIGQQVQARPGRLLITYGWESSSWSYRNGRRPWPSNARYCRGSFGSAKVYARFY</sequence>
<comment type="caution">
    <text evidence="2">The sequence shown here is derived from an EMBL/GenBank/DDBJ whole genome shotgun (WGS) entry which is preliminary data.</text>
</comment>
<dbReference type="EMBL" id="JAASQV010000007">
    <property type="protein sequence ID" value="NIJ67411.1"/>
    <property type="molecule type" value="Genomic_DNA"/>
</dbReference>
<reference evidence="2 3" key="1">
    <citation type="submission" date="2020-03" db="EMBL/GenBank/DDBJ databases">
        <title>Genomic Encyclopedia of Type Strains, Phase IV (KMG-IV): sequencing the most valuable type-strain genomes for metagenomic binning, comparative biology and taxonomic classification.</title>
        <authorList>
            <person name="Goeker M."/>
        </authorList>
    </citation>
    <scope>NUCLEOTIDE SEQUENCE [LARGE SCALE GENOMIC DNA]</scope>
    <source>
        <strain evidence="2 3">DSM 4733</strain>
    </source>
</reference>